<protein>
    <recommendedName>
        <fullName evidence="4">Outer membrane beta-barrel protein</fullName>
    </recommendedName>
</protein>
<dbReference type="SUPFAM" id="SSF56935">
    <property type="entry name" value="Porins"/>
    <property type="match status" value="1"/>
</dbReference>
<gene>
    <name evidence="2" type="ORF">GGR13_001954</name>
</gene>
<evidence type="ECO:0000313" key="3">
    <source>
        <dbReference type="Proteomes" id="UP000545037"/>
    </source>
</evidence>
<dbReference type="EMBL" id="JACHOR010000003">
    <property type="protein sequence ID" value="MBB5746350.1"/>
    <property type="molecule type" value="Genomic_DNA"/>
</dbReference>
<evidence type="ECO:0000313" key="2">
    <source>
        <dbReference type="EMBL" id="MBB5746350.1"/>
    </source>
</evidence>
<accession>A0A7W9FEI6</accession>
<keyword evidence="1" id="KW-0732">Signal</keyword>
<name>A0A7W9FEI6_9CAUL</name>
<organism evidence="2 3">
    <name type="scientific">Brevundimonas variabilis</name>
    <dbReference type="NCBI Taxonomy" id="74312"/>
    <lineage>
        <taxon>Bacteria</taxon>
        <taxon>Pseudomonadati</taxon>
        <taxon>Pseudomonadota</taxon>
        <taxon>Alphaproteobacteria</taxon>
        <taxon>Caulobacterales</taxon>
        <taxon>Caulobacteraceae</taxon>
        <taxon>Brevundimonas</taxon>
    </lineage>
</organism>
<dbReference type="InterPro" id="IPR018759">
    <property type="entry name" value="BBP2_2"/>
</dbReference>
<sequence>MNSKVLLATSGLFLLSAPSVTVAQQTDLFARDRNVAVTQRGRPELEALGIRAGTMMVYPKLQGDVGYDSYVRFTPSVDVESDWSRHALRATAEAGFTRYTDLTDENSETWKVGASGRVDVQRETQLTGGADYARLFEPRTASNTPQAIADPIEYDARSGYVGVAHAFNRLRATGRFDIVELDYDDGRSIGGAVVDQDDRDQTTYETLARLDYAISPATALFGRVSWNDRQFDDAGSLRTPNRDSSGFNAIVGANFELSNLVRGEAGVGYLQQEYDNPLYGELSGLSANARLEYFASPLLTLGLTGDRSVGDSGIVGTAGFLNTTLQVTADYELRRNIILGARLGRTVEEFDTIDRENARVFGTLRATYLMNRRFGLTAAYDYESRESDGLNAINDFTANRVLVSLVAQY</sequence>
<dbReference type="RefSeq" id="WP_183213328.1">
    <property type="nucleotide sequence ID" value="NZ_JACHOR010000003.1"/>
</dbReference>
<evidence type="ECO:0008006" key="4">
    <source>
        <dbReference type="Google" id="ProtNLM"/>
    </source>
</evidence>
<dbReference type="AlphaFoldDB" id="A0A7W9FEI6"/>
<feature type="chain" id="PRO_5031050366" description="Outer membrane beta-barrel protein" evidence="1">
    <location>
        <begin position="24"/>
        <end position="409"/>
    </location>
</feature>
<dbReference type="Proteomes" id="UP000545037">
    <property type="component" value="Unassembled WGS sequence"/>
</dbReference>
<dbReference type="Pfam" id="PF10082">
    <property type="entry name" value="BBP2_2"/>
    <property type="match status" value="1"/>
</dbReference>
<keyword evidence="3" id="KW-1185">Reference proteome</keyword>
<proteinExistence type="predicted"/>
<evidence type="ECO:0000256" key="1">
    <source>
        <dbReference type="SAM" id="SignalP"/>
    </source>
</evidence>
<feature type="signal peptide" evidence="1">
    <location>
        <begin position="1"/>
        <end position="23"/>
    </location>
</feature>
<reference evidence="2 3" key="1">
    <citation type="submission" date="2020-08" db="EMBL/GenBank/DDBJ databases">
        <title>Genomic Encyclopedia of Type Strains, Phase IV (KMG-IV): sequencing the most valuable type-strain genomes for metagenomic binning, comparative biology and taxonomic classification.</title>
        <authorList>
            <person name="Goeker M."/>
        </authorList>
    </citation>
    <scope>NUCLEOTIDE SEQUENCE [LARGE SCALE GENOMIC DNA]</scope>
    <source>
        <strain evidence="2 3">DSM 4737</strain>
    </source>
</reference>
<comment type="caution">
    <text evidence="2">The sequence shown here is derived from an EMBL/GenBank/DDBJ whole genome shotgun (WGS) entry which is preliminary data.</text>
</comment>